<dbReference type="InterPro" id="IPR007863">
    <property type="entry name" value="Peptidase_M16_C"/>
</dbReference>
<dbReference type="PANTHER" id="PTHR11851">
    <property type="entry name" value="METALLOPROTEASE"/>
    <property type="match status" value="1"/>
</dbReference>
<evidence type="ECO:0000256" key="1">
    <source>
        <dbReference type="ARBA" id="ARBA00007261"/>
    </source>
</evidence>
<evidence type="ECO:0000313" key="4">
    <source>
        <dbReference type="EMBL" id="MEW9570266.1"/>
    </source>
</evidence>
<comment type="caution">
    <text evidence="4">The sequence shown here is derived from an EMBL/GenBank/DDBJ whole genome shotgun (WGS) entry which is preliminary data.</text>
</comment>
<dbReference type="Proteomes" id="UP001556220">
    <property type="component" value="Unassembled WGS sequence"/>
</dbReference>
<dbReference type="Gene3D" id="3.30.830.10">
    <property type="entry name" value="Metalloenzyme, LuxS/M16 peptidase-like"/>
    <property type="match status" value="4"/>
</dbReference>
<feature type="domain" description="Peptidase M16 N-terminal" evidence="2">
    <location>
        <begin position="15"/>
        <end position="150"/>
    </location>
</feature>
<comment type="similarity">
    <text evidence="1">Belongs to the peptidase M16 family.</text>
</comment>
<dbReference type="EMBL" id="JBFOHK010000001">
    <property type="protein sequence ID" value="MEW9570266.1"/>
    <property type="molecule type" value="Genomic_DNA"/>
</dbReference>
<gene>
    <name evidence="4" type="ORF">ABQJ54_00735</name>
</gene>
<evidence type="ECO:0000259" key="3">
    <source>
        <dbReference type="Pfam" id="PF05193"/>
    </source>
</evidence>
<sequence>MIDFSKFHLDNGLTVIVHEDHKSPVVAVSMWYHVGSANEPPGKTGFAHLFEHLMFSGSEHHRSSYFRPFELIGATDQNGTTWFDRTNYFETVPSTALDVALWMESDRMGHLLDAIGQQELDTQRGVVQNEKRQNENQPYGRSMENIQLHAFPANHPYQHTTIGSMADLEAASLDDVKQWFRDYYGAANTVLVLAGDITPAMAREKAERYFGHISSGPSVIRPASWIAPRQVSTRGTLADHVPQVRMVKEWNVPPMGHKDVLLLELAAWVLGGGTTSRMYQRLVYRDGLADSVSIGVQSLALVSMFMLEVGVRQGVDPALVEAAIAEEWSIFLKDGPTEDELARAKAVLHLSFVSQTEKVGGFGGKAAILAQGELYRGDPAAYRIDLARRDAATTVSVLAAARQWIAQGDYTLTVVPAIADQATTDSTADQGLPAVPDKPAAVIVPVREFARAESKVDRSAGVPSVERFPELTFPAVQRGRLKNGIEVVLAERHAIPMVQVQLQFDAGFAADRRHQLGLSRMTGSMLDQGTLSLDSVQIAKQQQRLGAQLGVSMGLDTSNVGVNALSSSLVGALELLADMVRHPAFREADFERQRALALAAIQRERSQPGSFGGRVLPPLLYGKDHAYGIPFSGIGTGASVNALTTDDLHAFHRVWIRPDNATILVVGDTRLDALLTLLDTVFGDWIAPEVPRPHKNLAYVQDRIAPRVLLVHRPDALQSHISAVNVAPPTSSPGYTAMRLANTTFGGTFTSRLNMNLREDKRWSYGARSNLGDAIGQRLLTVSAPVQTDKTAESMREMLREMEAIASDRPPTQDEIDKVKMQGLRMLPGSYESSAAVLQTLCTNKLYGRPDDYALALSQRLEGLTVAQVAAAAGELFSSEAFTWLIEGDLSKIETPVRSLRLGEVSVLDVAEEG</sequence>
<dbReference type="InterPro" id="IPR050361">
    <property type="entry name" value="MPP/UQCRC_Complex"/>
</dbReference>
<dbReference type="SUPFAM" id="SSF63411">
    <property type="entry name" value="LuxS/MPP-like metallohydrolase"/>
    <property type="match status" value="4"/>
</dbReference>
<reference evidence="4 5" key="1">
    <citation type="submission" date="2024-06" db="EMBL/GenBank/DDBJ databases">
        <authorList>
            <person name="Woo H."/>
        </authorList>
    </citation>
    <scope>NUCLEOTIDE SEQUENCE [LARGE SCALE GENOMIC DNA]</scope>
    <source>
        <strain evidence="4 5">Si-c</strain>
    </source>
</reference>
<dbReference type="Pfam" id="PF00675">
    <property type="entry name" value="Peptidase_M16"/>
    <property type="match status" value="2"/>
</dbReference>
<evidence type="ECO:0000259" key="2">
    <source>
        <dbReference type="Pfam" id="PF00675"/>
    </source>
</evidence>
<feature type="domain" description="Peptidase M16 C-terminal" evidence="3">
    <location>
        <begin position="172"/>
        <end position="348"/>
    </location>
</feature>
<protein>
    <submittedName>
        <fullName evidence="4">M16 family metallopeptidase</fullName>
    </submittedName>
</protein>
<accession>A0ABV3Q9Q7</accession>
<evidence type="ECO:0000313" key="5">
    <source>
        <dbReference type="Proteomes" id="UP001556220"/>
    </source>
</evidence>
<name>A0ABV3Q9Q7_9GAMM</name>
<dbReference type="Pfam" id="PF05193">
    <property type="entry name" value="Peptidase_M16_C"/>
    <property type="match status" value="2"/>
</dbReference>
<feature type="domain" description="Peptidase M16 C-terminal" evidence="3">
    <location>
        <begin position="643"/>
        <end position="822"/>
    </location>
</feature>
<feature type="domain" description="Peptidase M16 N-terminal" evidence="2">
    <location>
        <begin position="487"/>
        <end position="605"/>
    </location>
</feature>
<proteinExistence type="inferred from homology"/>
<dbReference type="InterPro" id="IPR011249">
    <property type="entry name" value="Metalloenz_LuxS/M16"/>
</dbReference>
<dbReference type="InterPro" id="IPR011765">
    <property type="entry name" value="Pept_M16_N"/>
</dbReference>
<organism evidence="4 5">
    <name type="scientific">Rhodanobacter lycopersici</name>
    <dbReference type="NCBI Taxonomy" id="3162487"/>
    <lineage>
        <taxon>Bacteria</taxon>
        <taxon>Pseudomonadati</taxon>
        <taxon>Pseudomonadota</taxon>
        <taxon>Gammaproteobacteria</taxon>
        <taxon>Lysobacterales</taxon>
        <taxon>Rhodanobacteraceae</taxon>
        <taxon>Rhodanobacter</taxon>
    </lineage>
</organism>
<dbReference type="PANTHER" id="PTHR11851:SF49">
    <property type="entry name" value="MITOCHONDRIAL-PROCESSING PEPTIDASE SUBUNIT ALPHA"/>
    <property type="match status" value="1"/>
</dbReference>
<keyword evidence="5" id="KW-1185">Reference proteome</keyword>